<evidence type="ECO:0000313" key="2">
    <source>
        <dbReference type="Proteomes" id="UP000507470"/>
    </source>
</evidence>
<accession>A0A6J8AHK0</accession>
<proteinExistence type="predicted"/>
<gene>
    <name evidence="1" type="ORF">MCOR_6872</name>
</gene>
<name>A0A6J8AHK0_MYTCO</name>
<dbReference type="Gene3D" id="2.120.10.30">
    <property type="entry name" value="TolB, C-terminal domain"/>
    <property type="match status" value="1"/>
</dbReference>
<dbReference type="EMBL" id="CACVKT020001342">
    <property type="protein sequence ID" value="CAC5366687.1"/>
    <property type="molecule type" value="Genomic_DNA"/>
</dbReference>
<evidence type="ECO:0008006" key="3">
    <source>
        <dbReference type="Google" id="ProtNLM"/>
    </source>
</evidence>
<dbReference type="InterPro" id="IPR011042">
    <property type="entry name" value="6-blade_b-propeller_TolB-like"/>
</dbReference>
<sequence>MQDDLHTGTEQTSKLTPFLGVHQIGEKISKDTIAISYPYEKAIKIFNTENEAVVKVIQLHKYCCGLSFSNESLAVGLKNDEIRTIDLEGNTLKSIKVQNESILNYLVYYDNRVIYSDYAAYAVICIDGSGKLIWQYTHYLFRPFELCIDTYGNTIVADRGTSTIKAISKDGQDSKVLVRKEDELNDSECICFKIMNPTVLFVPKTANTWQNSILVMSRQIH</sequence>
<dbReference type="OrthoDB" id="10039644at2759"/>
<keyword evidence="2" id="KW-1185">Reference proteome</keyword>
<evidence type="ECO:0000313" key="1">
    <source>
        <dbReference type="EMBL" id="CAC5366687.1"/>
    </source>
</evidence>
<protein>
    <recommendedName>
        <fullName evidence="3">TRIM2_3</fullName>
    </recommendedName>
</protein>
<reference evidence="1 2" key="1">
    <citation type="submission" date="2020-06" db="EMBL/GenBank/DDBJ databases">
        <authorList>
            <person name="Li R."/>
            <person name="Bekaert M."/>
        </authorList>
    </citation>
    <scope>NUCLEOTIDE SEQUENCE [LARGE SCALE GENOMIC DNA]</scope>
    <source>
        <strain evidence="2">wild</strain>
    </source>
</reference>
<dbReference type="Proteomes" id="UP000507470">
    <property type="component" value="Unassembled WGS sequence"/>
</dbReference>
<dbReference type="AlphaFoldDB" id="A0A6J8AHK0"/>
<dbReference type="SUPFAM" id="SSF63825">
    <property type="entry name" value="YWTD domain"/>
    <property type="match status" value="1"/>
</dbReference>
<organism evidence="1 2">
    <name type="scientific">Mytilus coruscus</name>
    <name type="common">Sea mussel</name>
    <dbReference type="NCBI Taxonomy" id="42192"/>
    <lineage>
        <taxon>Eukaryota</taxon>
        <taxon>Metazoa</taxon>
        <taxon>Spiralia</taxon>
        <taxon>Lophotrochozoa</taxon>
        <taxon>Mollusca</taxon>
        <taxon>Bivalvia</taxon>
        <taxon>Autobranchia</taxon>
        <taxon>Pteriomorphia</taxon>
        <taxon>Mytilida</taxon>
        <taxon>Mytiloidea</taxon>
        <taxon>Mytilidae</taxon>
        <taxon>Mytilinae</taxon>
        <taxon>Mytilus</taxon>
    </lineage>
</organism>